<evidence type="ECO:0008006" key="3">
    <source>
        <dbReference type="Google" id="ProtNLM"/>
    </source>
</evidence>
<dbReference type="GO" id="GO:0043240">
    <property type="term" value="C:Fanconi anaemia nuclear complex"/>
    <property type="evidence" value="ECO:0007669"/>
    <property type="project" value="InterPro"/>
</dbReference>
<dbReference type="AlphaFoldDB" id="A0A5A9P0E2"/>
<name>A0A5A9P0E2_9TELE</name>
<dbReference type="PANTHER" id="PTHR28450">
    <property type="entry name" value="FANCONI ANEMIA GROUP B PROTEIN"/>
    <property type="match status" value="1"/>
</dbReference>
<dbReference type="PANTHER" id="PTHR28450:SF1">
    <property type="entry name" value="FANCONI ANEMIA GROUP B PROTEIN"/>
    <property type="match status" value="1"/>
</dbReference>
<dbReference type="GO" id="GO:0036297">
    <property type="term" value="P:interstrand cross-link repair"/>
    <property type="evidence" value="ECO:0007669"/>
    <property type="project" value="InterPro"/>
</dbReference>
<proteinExistence type="predicted"/>
<comment type="caution">
    <text evidence="1">The sequence shown here is derived from an EMBL/GenBank/DDBJ whole genome shotgun (WGS) entry which is preliminary data.</text>
</comment>
<protein>
    <recommendedName>
        <fullName evidence="3">Fanconi anemia group B protein</fullName>
    </recommendedName>
</protein>
<dbReference type="GO" id="GO:2000042">
    <property type="term" value="P:negative regulation of double-strand break repair via homologous recombination"/>
    <property type="evidence" value="ECO:0007669"/>
    <property type="project" value="TreeGrafter"/>
</dbReference>
<dbReference type="InterPro" id="IPR033333">
    <property type="entry name" value="FANCB"/>
</dbReference>
<evidence type="ECO:0000313" key="2">
    <source>
        <dbReference type="Proteomes" id="UP000324632"/>
    </source>
</evidence>
<dbReference type="GO" id="GO:1990414">
    <property type="term" value="P:replication-born double-strand break repair via sister chromatid exchange"/>
    <property type="evidence" value="ECO:0007669"/>
    <property type="project" value="TreeGrafter"/>
</dbReference>
<dbReference type="EMBL" id="SOYY01000010">
    <property type="protein sequence ID" value="KAA0715378.1"/>
    <property type="molecule type" value="Genomic_DNA"/>
</dbReference>
<organism evidence="1 2">
    <name type="scientific">Triplophysa tibetana</name>
    <dbReference type="NCBI Taxonomy" id="1572043"/>
    <lineage>
        <taxon>Eukaryota</taxon>
        <taxon>Metazoa</taxon>
        <taxon>Chordata</taxon>
        <taxon>Craniata</taxon>
        <taxon>Vertebrata</taxon>
        <taxon>Euteleostomi</taxon>
        <taxon>Actinopterygii</taxon>
        <taxon>Neopterygii</taxon>
        <taxon>Teleostei</taxon>
        <taxon>Ostariophysi</taxon>
        <taxon>Cypriniformes</taxon>
        <taxon>Nemacheilidae</taxon>
        <taxon>Triplophysa</taxon>
    </lineage>
</organism>
<dbReference type="Proteomes" id="UP000324632">
    <property type="component" value="Chromosome 10"/>
</dbReference>
<keyword evidence="2" id="KW-1185">Reference proteome</keyword>
<reference evidence="1 2" key="1">
    <citation type="journal article" date="2019" name="Mol. Ecol. Resour.">
        <title>Chromosome-level genome assembly of Triplophysa tibetana, a fish adapted to the harsh high-altitude environment of the Tibetan Plateau.</title>
        <authorList>
            <person name="Yang X."/>
            <person name="Liu H."/>
            <person name="Ma Z."/>
            <person name="Zou Y."/>
            <person name="Zou M."/>
            <person name="Mao Y."/>
            <person name="Li X."/>
            <person name="Wang H."/>
            <person name="Chen T."/>
            <person name="Wang W."/>
            <person name="Yang R."/>
        </authorList>
    </citation>
    <scope>NUCLEOTIDE SEQUENCE [LARGE SCALE GENOMIC DNA]</scope>
    <source>
        <strain evidence="1">TTIB1903HZAU</strain>
        <tissue evidence="1">Muscle</tissue>
    </source>
</reference>
<sequence>MMAVEMLTVGGDVLVFQSKTVSSRSRDQRRGSEVTFYSLTFNPDTQSFFSKDHTVYPLHRDGSAESHIVHCSCALDVRQRRKVPCVLLRLCRKRTSAFKYTLYSVNSLTDAELRVEFVLPYEMRENISILPGPTLVWCHENTVCYVCSQTPGVKEVPVPMTVRFIGEWPLLQRKLVVLGTPVVSKKGLNEWGLKNTLYFIEDERTVTGDCLVPDAYTSVIQCMSVLSADETGGSVRSAVLVATSMKQLVYFENAVPVDVCPLPYEHPQSIQTLHTVRSDLFIITFSQGNVCAVWKDSFQVGCCWTDVRVPLVDDFLRCGTDQILLVFEEPRSSGELLSNFLLTDLCGITYSCGRAVSDVSSTSDTAQENHLLTVRALESRLQSGLNFLEDLQRDVDVKDRLLHHVLVALNDLICGRKHAISSPEQEGLVSLWDEDEDDEGHVSDEQMQTEHDEAPVKVLRVWQRVIGESLVCGIVMATTNNTCVMNTSASVLADCPVAVKSRSFIQRCSTSDTSERRHPPPVKNIRHSADITSTFTLLTVTDLNPLFTSSCVTCPIILHYCTATSARVSHHCGQISVDIKDLHSGKMSPRLLQDTKLNTEESRDDLLSLRAVMDSWCFLIECCDHTLADVQGWLRDELHAERLEAEPNYTAPPSALLLFHWVQKTPFQGLLTVHYRDELDLLRFLNSLCDFLPASHGVKLVGTPRSHGRSGGLSQTLETEIQSITQALSSVLQCEDRGVERCSSDASSETLQRLRDERQTERERYNKRLRPLVDAARYCRLMESLIHMQMNGDVVALREAQTDIPRL</sequence>
<accession>A0A5A9P0E2</accession>
<dbReference type="GO" id="GO:1905168">
    <property type="term" value="P:positive regulation of double-strand break repair via homologous recombination"/>
    <property type="evidence" value="ECO:0007669"/>
    <property type="project" value="TreeGrafter"/>
</dbReference>
<gene>
    <name evidence="1" type="ORF">E1301_Tti020801</name>
</gene>
<evidence type="ECO:0000313" key="1">
    <source>
        <dbReference type="EMBL" id="KAA0715378.1"/>
    </source>
</evidence>